<proteinExistence type="predicted"/>
<keyword evidence="2" id="KW-1185">Reference proteome</keyword>
<gene>
    <name evidence="1" type="ORF">SAMN05443545_103124</name>
</gene>
<sequence>MRQPGGQRGVKRSSDLNRVSGPWHASVAVVDQVGVTPLRPIMKRLPQRIQHHVGAGRAGDSPADEPAGEGIRFRVEEAGRSRTISLLLLSEPSVHLSAHTALHSSVAQNQGNVQVMVSLAAPERPSPVRRPEPRAD</sequence>
<dbReference type="AlphaFoldDB" id="A0A1H2X7M5"/>
<organism evidence="1 2">
    <name type="scientific">Aidingimonas halophila</name>
    <dbReference type="NCBI Taxonomy" id="574349"/>
    <lineage>
        <taxon>Bacteria</taxon>
        <taxon>Pseudomonadati</taxon>
        <taxon>Pseudomonadota</taxon>
        <taxon>Gammaproteobacteria</taxon>
        <taxon>Oceanospirillales</taxon>
        <taxon>Halomonadaceae</taxon>
        <taxon>Aidingimonas</taxon>
    </lineage>
</organism>
<protein>
    <submittedName>
        <fullName evidence="1">Uncharacterized protein</fullName>
    </submittedName>
</protein>
<name>A0A1H2X7M5_9GAMM</name>
<dbReference type="STRING" id="574349.SAMN05443545_103124"/>
<dbReference type="EMBL" id="FNNI01000003">
    <property type="protein sequence ID" value="SDW88768.1"/>
    <property type="molecule type" value="Genomic_DNA"/>
</dbReference>
<dbReference type="Proteomes" id="UP000198500">
    <property type="component" value="Unassembled WGS sequence"/>
</dbReference>
<reference evidence="1 2" key="1">
    <citation type="submission" date="2016-10" db="EMBL/GenBank/DDBJ databases">
        <authorList>
            <person name="de Groot N.N."/>
        </authorList>
    </citation>
    <scope>NUCLEOTIDE SEQUENCE [LARGE SCALE GENOMIC DNA]</scope>
    <source>
        <strain evidence="1 2">DSM 19219</strain>
    </source>
</reference>
<accession>A0A1H2X7M5</accession>
<evidence type="ECO:0000313" key="2">
    <source>
        <dbReference type="Proteomes" id="UP000198500"/>
    </source>
</evidence>
<evidence type="ECO:0000313" key="1">
    <source>
        <dbReference type="EMBL" id="SDW88768.1"/>
    </source>
</evidence>